<evidence type="ECO:0000313" key="2">
    <source>
        <dbReference type="EMBL" id="MFC0179571.1"/>
    </source>
</evidence>
<reference evidence="2 3" key="1">
    <citation type="submission" date="2024-09" db="EMBL/GenBank/DDBJ databases">
        <authorList>
            <person name="Sun Q."/>
            <person name="Mori K."/>
        </authorList>
    </citation>
    <scope>NUCLEOTIDE SEQUENCE [LARGE SCALE GENOMIC DNA]</scope>
    <source>
        <strain evidence="2 3">CCM 8545</strain>
    </source>
</reference>
<protein>
    <submittedName>
        <fullName evidence="2">Helix-turn-helix domain-containing protein</fullName>
    </submittedName>
</protein>
<dbReference type="Pfam" id="PF13936">
    <property type="entry name" value="HTH_38"/>
    <property type="match status" value="1"/>
</dbReference>
<feature type="domain" description="Transposase IS30-like HTH" evidence="1">
    <location>
        <begin position="2"/>
        <end position="33"/>
    </location>
</feature>
<proteinExistence type="predicted"/>
<organism evidence="2 3">
    <name type="scientific">Thorsellia kenyensis</name>
    <dbReference type="NCBI Taxonomy" id="1549888"/>
    <lineage>
        <taxon>Bacteria</taxon>
        <taxon>Pseudomonadati</taxon>
        <taxon>Pseudomonadota</taxon>
        <taxon>Gammaproteobacteria</taxon>
        <taxon>Enterobacterales</taxon>
        <taxon>Thorselliaceae</taxon>
        <taxon>Thorsellia</taxon>
    </lineage>
</organism>
<dbReference type="EMBL" id="JBHLXE010000059">
    <property type="protein sequence ID" value="MFC0179571.1"/>
    <property type="molecule type" value="Genomic_DNA"/>
</dbReference>
<comment type="caution">
    <text evidence="2">The sequence shown here is derived from an EMBL/GenBank/DDBJ whole genome shotgun (WGS) entry which is preliminary data.</text>
</comment>
<dbReference type="Proteomes" id="UP001589758">
    <property type="component" value="Unassembled WGS sequence"/>
</dbReference>
<gene>
    <name evidence="2" type="ORF">ACFFIT_05625</name>
</gene>
<accession>A0ABV6C9B8</accession>
<evidence type="ECO:0000259" key="1">
    <source>
        <dbReference type="Pfam" id="PF13936"/>
    </source>
</evidence>
<dbReference type="InterPro" id="IPR025246">
    <property type="entry name" value="IS30-like_HTH"/>
</dbReference>
<name>A0ABV6C9B8_9GAMM</name>
<dbReference type="RefSeq" id="WP_385876676.1">
    <property type="nucleotide sequence ID" value="NZ_JBHLXE010000059.1"/>
</dbReference>
<evidence type="ECO:0000313" key="3">
    <source>
        <dbReference type="Proteomes" id="UP001589758"/>
    </source>
</evidence>
<sequence length="33" mass="3907">MSYNHLSLDERHYINTSLKKGMSLSQIARDLER</sequence>
<keyword evidence="3" id="KW-1185">Reference proteome</keyword>